<name>A0A1H5KPJ6_9PSED</name>
<organism evidence="1 2">
    <name type="scientific">Pseudomonas migulae</name>
    <dbReference type="NCBI Taxonomy" id="78543"/>
    <lineage>
        <taxon>Bacteria</taxon>
        <taxon>Pseudomonadati</taxon>
        <taxon>Pseudomonadota</taxon>
        <taxon>Gammaproteobacteria</taxon>
        <taxon>Pseudomonadales</taxon>
        <taxon>Pseudomonadaceae</taxon>
        <taxon>Pseudomonas</taxon>
    </lineage>
</organism>
<evidence type="ECO:0000313" key="2">
    <source>
        <dbReference type="Proteomes" id="UP000198985"/>
    </source>
</evidence>
<reference evidence="1 2" key="1">
    <citation type="submission" date="2016-10" db="EMBL/GenBank/DDBJ databases">
        <authorList>
            <person name="de Groot N.N."/>
        </authorList>
    </citation>
    <scope>NUCLEOTIDE SEQUENCE [LARGE SCALE GENOMIC DNA]</scope>
    <source>
        <strain evidence="1 2">BS3662</strain>
    </source>
</reference>
<accession>A0A1H5KPJ6</accession>
<gene>
    <name evidence="1" type="ORF">SAMN04490194_3387</name>
</gene>
<dbReference type="EMBL" id="FNTY01000002">
    <property type="protein sequence ID" value="SEE66683.1"/>
    <property type="molecule type" value="Genomic_DNA"/>
</dbReference>
<dbReference type="Proteomes" id="UP000198985">
    <property type="component" value="Unassembled WGS sequence"/>
</dbReference>
<protein>
    <submittedName>
        <fullName evidence="1">Uncharacterized protein</fullName>
    </submittedName>
</protein>
<proteinExistence type="predicted"/>
<dbReference type="RefSeq" id="WP_084320087.1">
    <property type="nucleotide sequence ID" value="NZ_FNTY01000002.1"/>
</dbReference>
<sequence>MTKEVIYDEQINPLMAQIIKIGKEHSIAMISARTSRTKKMPILPAPLTWQVMTANATGLSSKRFMPSAHKQHR</sequence>
<dbReference type="AlphaFoldDB" id="A0A1H5KPJ6"/>
<evidence type="ECO:0000313" key="1">
    <source>
        <dbReference type="EMBL" id="SEE66683.1"/>
    </source>
</evidence>